<gene>
    <name evidence="2" type="ORF">GCM10011519_30020</name>
</gene>
<accession>A0A917F7U0</accession>
<evidence type="ECO:0000256" key="1">
    <source>
        <dbReference type="SAM" id="Phobius"/>
    </source>
</evidence>
<keyword evidence="1" id="KW-1133">Transmembrane helix</keyword>
<evidence type="ECO:0000313" key="3">
    <source>
        <dbReference type="Proteomes" id="UP000649179"/>
    </source>
</evidence>
<feature type="transmembrane region" description="Helical" evidence="1">
    <location>
        <begin position="25"/>
        <end position="47"/>
    </location>
</feature>
<organism evidence="2 3">
    <name type="scientific">Marmoricola endophyticus</name>
    <dbReference type="NCBI Taxonomy" id="2040280"/>
    <lineage>
        <taxon>Bacteria</taxon>
        <taxon>Bacillati</taxon>
        <taxon>Actinomycetota</taxon>
        <taxon>Actinomycetes</taxon>
        <taxon>Propionibacteriales</taxon>
        <taxon>Nocardioidaceae</taxon>
        <taxon>Marmoricola</taxon>
    </lineage>
</organism>
<reference evidence="2" key="2">
    <citation type="submission" date="2020-09" db="EMBL/GenBank/DDBJ databases">
        <authorList>
            <person name="Sun Q."/>
            <person name="Zhou Y."/>
        </authorList>
    </citation>
    <scope>NUCLEOTIDE SEQUENCE</scope>
    <source>
        <strain evidence="2">CGMCC 1.16067</strain>
    </source>
</reference>
<dbReference type="Pfam" id="PF14155">
    <property type="entry name" value="DUF4307"/>
    <property type="match status" value="1"/>
</dbReference>
<keyword evidence="3" id="KW-1185">Reference proteome</keyword>
<protein>
    <recommendedName>
        <fullName evidence="4">DUF4307 domain-containing protein</fullName>
    </recommendedName>
</protein>
<dbReference type="Proteomes" id="UP000649179">
    <property type="component" value="Unassembled WGS sequence"/>
</dbReference>
<proteinExistence type="predicted"/>
<dbReference type="AlphaFoldDB" id="A0A917F7U0"/>
<comment type="caution">
    <text evidence="2">The sequence shown here is derived from an EMBL/GenBank/DDBJ whole genome shotgun (WGS) entry which is preliminary data.</text>
</comment>
<dbReference type="RefSeq" id="WP_188780500.1">
    <property type="nucleotide sequence ID" value="NZ_BMKQ01000001.1"/>
</dbReference>
<keyword evidence="1" id="KW-0472">Membrane</keyword>
<name>A0A917F7U0_9ACTN</name>
<sequence length="135" mass="14574">MTIDDQERAELLAARYGTHRPVARLVTLVVVVIVAVVALGWLAWAAWFHSSESIDADIVGFEVRGPHQVRTTLALRVADTSTTGTCLLRASAEDHSIVGEQSVPVKGLSGTSQRYVDVRTERAATTVEVARCSSD</sequence>
<keyword evidence="1" id="KW-0812">Transmembrane</keyword>
<evidence type="ECO:0008006" key="4">
    <source>
        <dbReference type="Google" id="ProtNLM"/>
    </source>
</evidence>
<dbReference type="EMBL" id="BMKQ01000001">
    <property type="protein sequence ID" value="GGF54095.1"/>
    <property type="molecule type" value="Genomic_DNA"/>
</dbReference>
<dbReference type="InterPro" id="IPR025443">
    <property type="entry name" value="DUF4307"/>
</dbReference>
<reference evidence="2" key="1">
    <citation type="journal article" date="2014" name="Int. J. Syst. Evol. Microbiol.">
        <title>Complete genome sequence of Corynebacterium casei LMG S-19264T (=DSM 44701T), isolated from a smear-ripened cheese.</title>
        <authorList>
            <consortium name="US DOE Joint Genome Institute (JGI-PGF)"/>
            <person name="Walter F."/>
            <person name="Albersmeier A."/>
            <person name="Kalinowski J."/>
            <person name="Ruckert C."/>
        </authorList>
    </citation>
    <scope>NUCLEOTIDE SEQUENCE</scope>
    <source>
        <strain evidence="2">CGMCC 1.16067</strain>
    </source>
</reference>
<evidence type="ECO:0000313" key="2">
    <source>
        <dbReference type="EMBL" id="GGF54095.1"/>
    </source>
</evidence>